<keyword evidence="3" id="KW-0547">Nucleotide-binding</keyword>
<evidence type="ECO:0000256" key="4">
    <source>
        <dbReference type="ARBA" id="ARBA00022840"/>
    </source>
</evidence>
<feature type="domain" description="AMP-binding enzyme C-terminal" evidence="8">
    <location>
        <begin position="415"/>
        <end position="496"/>
    </location>
</feature>
<keyword evidence="4" id="KW-0067">ATP-binding</keyword>
<dbReference type="FunFam" id="3.30.300.30:FF:000012">
    <property type="entry name" value="D-alanine--D-alanyl carrier protein ligase"/>
    <property type="match status" value="1"/>
</dbReference>
<evidence type="ECO:0000256" key="5">
    <source>
        <dbReference type="ARBA" id="ARBA00054605"/>
    </source>
</evidence>
<feature type="domain" description="AMP-dependent synthetase/ligase" evidence="7">
    <location>
        <begin position="14"/>
        <end position="360"/>
    </location>
</feature>
<gene>
    <name evidence="9" type="ORF">SAMN02745158_00126</name>
</gene>
<dbReference type="GO" id="GO:0016874">
    <property type="term" value="F:ligase activity"/>
    <property type="evidence" value="ECO:0007669"/>
    <property type="project" value="UniProtKB-KW"/>
</dbReference>
<accession>A0A1M4SJ88</accession>
<dbReference type="EMBL" id="FQVI01000001">
    <property type="protein sequence ID" value="SHE32218.1"/>
    <property type="molecule type" value="Genomic_DNA"/>
</dbReference>
<dbReference type="Pfam" id="PF13193">
    <property type="entry name" value="AMP-binding_C"/>
    <property type="match status" value="1"/>
</dbReference>
<evidence type="ECO:0000259" key="7">
    <source>
        <dbReference type="Pfam" id="PF00501"/>
    </source>
</evidence>
<comment type="similarity">
    <text evidence="6">Belongs to the ATP-dependent AMP-binding enzyme family. DltA subfamily.</text>
</comment>
<dbReference type="Gene3D" id="3.30.300.30">
    <property type="match status" value="1"/>
</dbReference>
<dbReference type="InterPro" id="IPR020845">
    <property type="entry name" value="AMP-binding_CS"/>
</dbReference>
<dbReference type="AlphaFoldDB" id="A0A1M4SJ88"/>
<dbReference type="NCBIfam" id="NF003417">
    <property type="entry name" value="PRK04813.1"/>
    <property type="match status" value="1"/>
</dbReference>
<dbReference type="PROSITE" id="PS00455">
    <property type="entry name" value="AMP_BINDING"/>
    <property type="match status" value="1"/>
</dbReference>
<dbReference type="PANTHER" id="PTHR45398:SF1">
    <property type="entry name" value="ENZYME, PUTATIVE (JCVI)-RELATED"/>
    <property type="match status" value="1"/>
</dbReference>
<dbReference type="GO" id="GO:0005524">
    <property type="term" value="F:ATP binding"/>
    <property type="evidence" value="ECO:0007669"/>
    <property type="project" value="UniProtKB-KW"/>
</dbReference>
<comment type="function">
    <text evidence="5">Catalyzes the first step in the D-alanylation of lipoteichoic acid (LTA), the activation of D-alanine and its transfer onto the D-alanyl carrier protein (Dcp) DltC. In an ATP-dependent two-step reaction, forms a high energy D-alanyl-AMP intermediate, followed by transfer of the D-alanyl residue as a thiol ester to the phosphopantheinyl prosthetic group of the Dcp. D-alanylation of LTA plays an important role in modulating the properties of the cell wall in Gram-positive bacteria, influencing the net charge of the cell wall.</text>
</comment>
<evidence type="ECO:0000256" key="2">
    <source>
        <dbReference type="ARBA" id="ARBA00022598"/>
    </source>
</evidence>
<dbReference type="PANTHER" id="PTHR45398">
    <property type="match status" value="1"/>
</dbReference>
<dbReference type="CDD" id="cd05945">
    <property type="entry name" value="DltA"/>
    <property type="match status" value="1"/>
</dbReference>
<evidence type="ECO:0000256" key="6">
    <source>
        <dbReference type="ARBA" id="ARBA00061336"/>
    </source>
</evidence>
<dbReference type="SUPFAM" id="SSF56801">
    <property type="entry name" value="Acetyl-CoA synthetase-like"/>
    <property type="match status" value="1"/>
</dbReference>
<dbReference type="InterPro" id="IPR045851">
    <property type="entry name" value="AMP-bd_C_sf"/>
</dbReference>
<dbReference type="OrthoDB" id="9778383at2"/>
<dbReference type="InterPro" id="IPR042099">
    <property type="entry name" value="ANL_N_sf"/>
</dbReference>
<dbReference type="Proteomes" id="UP000184245">
    <property type="component" value="Unassembled WGS sequence"/>
</dbReference>
<evidence type="ECO:0000313" key="10">
    <source>
        <dbReference type="Proteomes" id="UP000184245"/>
    </source>
</evidence>
<evidence type="ECO:0000256" key="3">
    <source>
        <dbReference type="ARBA" id="ARBA00022741"/>
    </source>
</evidence>
<dbReference type="InterPro" id="IPR044507">
    <property type="entry name" value="DltA-like"/>
</dbReference>
<sequence length="507" mass="56964">MELLEKIKQQSGLRGSQTAFIGEGESLTYRQIEEYSGRLGGWLLDSFPEEKGPVVVYGHKNPYMLVCFLACVKAGRAYCPVDLSVPYARVRDIIQAVQPPVIFAVGPTPQDTEASLTLNRIRALGKEYPRAAGREHWVKAEDIFYIIFTSGSTGTPKGVEITYECLNRFLDWSKDLGTPEEEKSGKVFLNQAPFSFDLSVMDLYTCLFCGGTLRALDKKTQGDYGVLLQELKESRAAVWVSTPSFADICLADSKFNGELMERLEVFLFCGEILTNQTALRLKERFPHAKVMNTYGPTESTVAVTEVEITEWMGEHEVPLPVGRAKPGTRIEIRNQEGAEVPDGETGEIVIIGDTVSTGYYGQSSLTEQAFFQERGGVRGYYTQDQGYKKDGMLYFGGRMDFQVKLHGYRIELGDIENNLRILPGIRQAVVMPRWEEEKVKSLVAFLTWEPDAVLAGAKPFQISQEIKRQLKEYLPDYMIPKKIIFLDKIPVNTNGKADRAYLKGLLE</sequence>
<dbReference type="Gene3D" id="3.40.50.12780">
    <property type="entry name" value="N-terminal domain of ligase-like"/>
    <property type="match status" value="1"/>
</dbReference>
<evidence type="ECO:0000256" key="1">
    <source>
        <dbReference type="ARBA" id="ARBA00022490"/>
    </source>
</evidence>
<keyword evidence="10" id="KW-1185">Reference proteome</keyword>
<dbReference type="Pfam" id="PF00501">
    <property type="entry name" value="AMP-binding"/>
    <property type="match status" value="1"/>
</dbReference>
<keyword evidence="1" id="KW-0963">Cytoplasm</keyword>
<proteinExistence type="inferred from homology"/>
<dbReference type="STRING" id="1122155.SAMN02745158_00126"/>
<dbReference type="InterPro" id="IPR025110">
    <property type="entry name" value="AMP-bd_C"/>
</dbReference>
<reference evidence="9 10" key="1">
    <citation type="submission" date="2016-11" db="EMBL/GenBank/DDBJ databases">
        <authorList>
            <person name="Jaros S."/>
            <person name="Januszkiewicz K."/>
            <person name="Wedrychowicz H."/>
        </authorList>
    </citation>
    <scope>NUCLEOTIDE SEQUENCE [LARGE SCALE GENOMIC DNA]</scope>
    <source>
        <strain evidence="9 10">DSM 17459</strain>
    </source>
</reference>
<organism evidence="9 10">
    <name type="scientific">Lactonifactor longoviformis DSM 17459</name>
    <dbReference type="NCBI Taxonomy" id="1122155"/>
    <lineage>
        <taxon>Bacteria</taxon>
        <taxon>Bacillati</taxon>
        <taxon>Bacillota</taxon>
        <taxon>Clostridia</taxon>
        <taxon>Eubacteriales</taxon>
        <taxon>Clostridiaceae</taxon>
        <taxon>Lactonifactor</taxon>
    </lineage>
</organism>
<keyword evidence="2 9" id="KW-0436">Ligase</keyword>
<evidence type="ECO:0000313" key="9">
    <source>
        <dbReference type="EMBL" id="SHE32218.1"/>
    </source>
</evidence>
<evidence type="ECO:0000259" key="8">
    <source>
        <dbReference type="Pfam" id="PF13193"/>
    </source>
</evidence>
<protein>
    <submittedName>
        <fullName evidence="9">D-alanine--poly(Phosphoribitol) ligase subunit 1</fullName>
    </submittedName>
</protein>
<name>A0A1M4SJ88_9CLOT</name>
<dbReference type="InterPro" id="IPR000873">
    <property type="entry name" value="AMP-dep_synth/lig_dom"/>
</dbReference>